<accession>A0ABY7KUE5</accession>
<gene>
    <name evidence="5" type="ORF">STRCI_008060</name>
</gene>
<dbReference type="InterPro" id="IPR011600">
    <property type="entry name" value="Pept_C14_caspase"/>
</dbReference>
<dbReference type="InterPro" id="IPR015943">
    <property type="entry name" value="WD40/YVTN_repeat-like_dom_sf"/>
</dbReference>
<keyword evidence="6" id="KW-1185">Reference proteome</keyword>
<sequence>MTRLPDPALSRAVLVGTTTYAALTDLPSVENNLADLKHALTAPDLWGLPEAHCTVLQDTDDPGRIHWALHRAAQEAQDLLLFYYAGHGLFHDGQLALCLPSTTRDNAYFAALQYETIRRAVNERQALHAVTILDSCYSGLAHTQSDVASALAPMLNETKGFTFTSSDSDTVSLAPADRRNTAFTEELLRAITLGVPSSSELLSMREISEAVREGLRARRMPQPTTGQVNSGDQLPLVRNRAWRPAHASAAPPDPLLDLDSLPPGERLRPLADAVSHLAGAAPPFEPLLQALSLAPETGVAVTDRVLAVMGGAIAGTAPVDQRAVSDFLTRAGSLLEEADRFGQPHLRLRYPEARRLTGIDPASAARLHLRIVEALIDLAETSSGVALNPYVERELGHHCLLAGERAWQRLADHEDLLDRLEPVTTGQYAWRALSLAGQRLPAEILGLLGTCHTDCPPADRQVPRRMAMARHNATRTFPTEPFGGTWQVSMARLIAEPVELDILSGKDLHCVAVLRRDNTRALLAAAGTDGPIHLFDPFAAVVHPQVMRGHERLVTAICPVRTEQGLRAASSSFDGTVRLWDLDTGAQVGDPLRGHSSEVLAVYALPARPGLDRLCSVGDDGTIRFWDPGSGTELQPPFTLWTNPNAVCSLAMPDGQVLLAIGDMEGELRLWDTATGRYTARLAGHTDEIRSLAAVPTPAGRPLLVSASDDETVRCWDPVTGRPASRTLETDDYLSGLCSLPSSAATVLMAGCGMSGSVYLVDLSDRGLLRTLSTGPGDVDAANAVCLTDPGGSTLLVVVGEDGVRLVRDPLADQHGNSRRSDIGATCATALPTASGPPLLATGNLGGTVRLWDSLTGNSIGPELAWEFKDRVQHLRIHRRDGLVLLAVGHREGVVRFWDVAECEPLGRYAEIPGDAVLWGMCFITDAQGRIRLATSDSAGCIRLWNAPEGTPAGPVIKAHKQPVDALCSWTGPHSAPRLLSSTRKGSLKVWDPDTGTCLAKQRTGEEVSDLAAFRLADGREVVAVLSESGESLQVWDPATATRIGPAVTGDFERPVCPLKSADGRALLAVHGEEGVHLFDTRTMTPVRPPLDLPFNVWSTAAVGDRIAVVGKTGIVLLSPPV</sequence>
<dbReference type="NCBIfam" id="NF047832">
    <property type="entry name" value="caspase_w_EACC1"/>
    <property type="match status" value="1"/>
</dbReference>
<dbReference type="PANTHER" id="PTHR19848:SF8">
    <property type="entry name" value="F-BOX AND WD REPEAT DOMAIN CONTAINING 7"/>
    <property type="match status" value="1"/>
</dbReference>
<dbReference type="PRINTS" id="PR00320">
    <property type="entry name" value="GPROTEINBRPT"/>
</dbReference>
<protein>
    <submittedName>
        <fullName evidence="5">Caspase family protein</fullName>
    </submittedName>
</protein>
<dbReference type="PROSITE" id="PS50082">
    <property type="entry name" value="WD_REPEATS_2"/>
    <property type="match status" value="3"/>
</dbReference>
<dbReference type="InterPro" id="IPR036322">
    <property type="entry name" value="WD40_repeat_dom_sf"/>
</dbReference>
<dbReference type="Pfam" id="PF00656">
    <property type="entry name" value="Peptidase_C14"/>
    <property type="match status" value="1"/>
</dbReference>
<dbReference type="Gene3D" id="2.130.10.10">
    <property type="entry name" value="YVTN repeat-like/Quinoprotein amine dehydrogenase"/>
    <property type="match status" value="3"/>
</dbReference>
<dbReference type="SUPFAM" id="SSF50978">
    <property type="entry name" value="WD40 repeat-like"/>
    <property type="match status" value="2"/>
</dbReference>
<proteinExistence type="predicted"/>
<dbReference type="PANTHER" id="PTHR19848">
    <property type="entry name" value="WD40 REPEAT PROTEIN"/>
    <property type="match status" value="1"/>
</dbReference>
<keyword evidence="2" id="KW-0677">Repeat</keyword>
<feature type="domain" description="Peptidase C14 caspase" evidence="4">
    <location>
        <begin position="11"/>
        <end position="224"/>
    </location>
</feature>
<dbReference type="RefSeq" id="WP_269663963.1">
    <property type="nucleotide sequence ID" value="NZ_CP114413.1"/>
</dbReference>
<evidence type="ECO:0000256" key="2">
    <source>
        <dbReference type="ARBA" id="ARBA00022737"/>
    </source>
</evidence>
<dbReference type="InterPro" id="IPR029030">
    <property type="entry name" value="Caspase-like_dom_sf"/>
</dbReference>
<feature type="repeat" description="WD" evidence="3">
    <location>
        <begin position="682"/>
        <end position="726"/>
    </location>
</feature>
<evidence type="ECO:0000256" key="3">
    <source>
        <dbReference type="PROSITE-ProRule" id="PRU00221"/>
    </source>
</evidence>
<dbReference type="InterPro" id="IPR019775">
    <property type="entry name" value="WD40_repeat_CS"/>
</dbReference>
<organism evidence="5 6">
    <name type="scientific">Streptomyces cinnabarinus</name>
    <dbReference type="NCBI Taxonomy" id="67287"/>
    <lineage>
        <taxon>Bacteria</taxon>
        <taxon>Bacillati</taxon>
        <taxon>Actinomycetota</taxon>
        <taxon>Actinomycetes</taxon>
        <taxon>Kitasatosporales</taxon>
        <taxon>Streptomycetaceae</taxon>
        <taxon>Streptomyces</taxon>
    </lineage>
</organism>
<reference evidence="5" key="1">
    <citation type="submission" date="2022-12" db="EMBL/GenBank/DDBJ databases">
        <authorList>
            <person name="Ruckert C."/>
            <person name="Busche T."/>
            <person name="Kalinowski J."/>
            <person name="Wittmann C."/>
        </authorList>
    </citation>
    <scope>NUCLEOTIDE SEQUENCE</scope>
    <source>
        <strain evidence="5">DSM 40467</strain>
    </source>
</reference>
<evidence type="ECO:0000313" key="5">
    <source>
        <dbReference type="EMBL" id="WAZ26479.1"/>
    </source>
</evidence>
<evidence type="ECO:0000256" key="1">
    <source>
        <dbReference type="ARBA" id="ARBA00022574"/>
    </source>
</evidence>
<dbReference type="Pfam" id="PF00400">
    <property type="entry name" value="WD40"/>
    <property type="match status" value="3"/>
</dbReference>
<evidence type="ECO:0000313" key="6">
    <source>
        <dbReference type="Proteomes" id="UP001164439"/>
    </source>
</evidence>
<dbReference type="SMART" id="SM00320">
    <property type="entry name" value="WD40"/>
    <property type="match status" value="10"/>
</dbReference>
<dbReference type="Proteomes" id="UP001164439">
    <property type="component" value="Chromosome"/>
</dbReference>
<dbReference type="InterPro" id="IPR001680">
    <property type="entry name" value="WD40_rpt"/>
</dbReference>
<dbReference type="Gene3D" id="3.40.50.1460">
    <property type="match status" value="1"/>
</dbReference>
<keyword evidence="1 3" id="KW-0853">WD repeat</keyword>
<dbReference type="EMBL" id="CP114413">
    <property type="protein sequence ID" value="WAZ26479.1"/>
    <property type="molecule type" value="Genomic_DNA"/>
</dbReference>
<feature type="repeat" description="WD" evidence="3">
    <location>
        <begin position="547"/>
        <end position="590"/>
    </location>
</feature>
<evidence type="ECO:0000259" key="4">
    <source>
        <dbReference type="Pfam" id="PF00656"/>
    </source>
</evidence>
<feature type="repeat" description="WD" evidence="3">
    <location>
        <begin position="592"/>
        <end position="636"/>
    </location>
</feature>
<dbReference type="SUPFAM" id="SSF52129">
    <property type="entry name" value="Caspase-like"/>
    <property type="match status" value="1"/>
</dbReference>
<name>A0ABY7KUE5_9ACTN</name>
<dbReference type="PROSITE" id="PS00678">
    <property type="entry name" value="WD_REPEATS_1"/>
    <property type="match status" value="1"/>
</dbReference>
<dbReference type="PROSITE" id="PS50294">
    <property type="entry name" value="WD_REPEATS_REGION"/>
    <property type="match status" value="1"/>
</dbReference>
<dbReference type="InterPro" id="IPR020472">
    <property type="entry name" value="WD40_PAC1"/>
</dbReference>